<proteinExistence type="predicted"/>
<dbReference type="EMBL" id="RSEJ01000345">
    <property type="protein sequence ID" value="NBI56462.1"/>
    <property type="molecule type" value="Genomic_DNA"/>
</dbReference>
<protein>
    <submittedName>
        <fullName evidence="1">Uncharacterized protein</fullName>
    </submittedName>
</protein>
<organism evidence="1 2">
    <name type="scientific">Photobacterium alginatilyticum</name>
    <dbReference type="NCBI Taxonomy" id="1775171"/>
    <lineage>
        <taxon>Bacteria</taxon>
        <taxon>Pseudomonadati</taxon>
        <taxon>Pseudomonadota</taxon>
        <taxon>Gammaproteobacteria</taxon>
        <taxon>Vibrionales</taxon>
        <taxon>Vibrionaceae</taxon>
        <taxon>Photobacterium</taxon>
    </lineage>
</organism>
<name>A0ABW9YSJ3_9GAMM</name>
<comment type="caution">
    <text evidence="1">The sequence shown here is derived from an EMBL/GenBank/DDBJ whole genome shotgun (WGS) entry which is preliminary data.</text>
</comment>
<evidence type="ECO:0000313" key="2">
    <source>
        <dbReference type="Proteomes" id="UP000738517"/>
    </source>
</evidence>
<gene>
    <name evidence="1" type="ORF">EIZ48_29040</name>
</gene>
<dbReference type="Proteomes" id="UP000738517">
    <property type="component" value="Unassembled WGS sequence"/>
</dbReference>
<dbReference type="RefSeq" id="WP_160658817.1">
    <property type="nucleotide sequence ID" value="NZ_RSEJ01000345.1"/>
</dbReference>
<evidence type="ECO:0000313" key="1">
    <source>
        <dbReference type="EMBL" id="NBI56462.1"/>
    </source>
</evidence>
<accession>A0ABW9YSJ3</accession>
<reference evidence="1 2" key="1">
    <citation type="journal article" date="2017" name="Int. J. Syst. Evol. Microbiol.">
        <title>Photobacterium alginatilyticum sp. nov., a marine bacterium isolated from bottom seawater.</title>
        <authorList>
            <person name="Wang X."/>
            <person name="Wang Y."/>
            <person name="Yang X."/>
            <person name="Sun H."/>
            <person name="Li B."/>
            <person name="Zhang X.H."/>
        </authorList>
    </citation>
    <scope>NUCLEOTIDE SEQUENCE [LARGE SCALE GENOMIC DNA]</scope>
    <source>
        <strain evidence="1 2">P03D4</strain>
    </source>
</reference>
<keyword evidence="2" id="KW-1185">Reference proteome</keyword>
<sequence length="79" mass="9148">MSKRKPLLQCDTLLIESHFSIEKATFGFAKATFDLRKPLFLKERYCCKAILCFFKATLAMEKPLLAYQEALLITESHFV</sequence>